<gene>
    <name evidence="2" type="ORF">S01H4_15302</name>
</gene>
<protein>
    <submittedName>
        <fullName evidence="2">Uncharacterized protein</fullName>
    </submittedName>
</protein>
<feature type="non-terminal residue" evidence="2">
    <location>
        <position position="74"/>
    </location>
</feature>
<keyword evidence="1" id="KW-0812">Transmembrane</keyword>
<keyword evidence="1" id="KW-1133">Transmembrane helix</keyword>
<keyword evidence="1" id="KW-0472">Membrane</keyword>
<feature type="transmembrane region" description="Helical" evidence="1">
    <location>
        <begin position="6"/>
        <end position="21"/>
    </location>
</feature>
<proteinExistence type="predicted"/>
<feature type="transmembrane region" description="Helical" evidence="1">
    <location>
        <begin position="51"/>
        <end position="73"/>
    </location>
</feature>
<organism evidence="2">
    <name type="scientific">marine sediment metagenome</name>
    <dbReference type="NCBI Taxonomy" id="412755"/>
    <lineage>
        <taxon>unclassified sequences</taxon>
        <taxon>metagenomes</taxon>
        <taxon>ecological metagenomes</taxon>
    </lineage>
</organism>
<reference evidence="2" key="1">
    <citation type="journal article" date="2014" name="Front. Microbiol.">
        <title>High frequency of phylogenetically diverse reductive dehalogenase-homologous genes in deep subseafloor sedimentary metagenomes.</title>
        <authorList>
            <person name="Kawai M."/>
            <person name="Futagami T."/>
            <person name="Toyoda A."/>
            <person name="Takaki Y."/>
            <person name="Nishi S."/>
            <person name="Hori S."/>
            <person name="Arai W."/>
            <person name="Tsubouchi T."/>
            <person name="Morono Y."/>
            <person name="Uchiyama I."/>
            <person name="Ito T."/>
            <person name="Fujiyama A."/>
            <person name="Inagaki F."/>
            <person name="Takami H."/>
        </authorList>
    </citation>
    <scope>NUCLEOTIDE SEQUENCE</scope>
    <source>
        <strain evidence="2">Expedition CK06-06</strain>
    </source>
</reference>
<name>X0ZFE7_9ZZZZ</name>
<evidence type="ECO:0000313" key="2">
    <source>
        <dbReference type="EMBL" id="GAG68400.1"/>
    </source>
</evidence>
<accession>X0ZFE7</accession>
<dbReference type="EMBL" id="BART01006709">
    <property type="protein sequence ID" value="GAG68400.1"/>
    <property type="molecule type" value="Genomic_DNA"/>
</dbReference>
<sequence length="74" mass="8527">MLFNVLGYYILFIIAMFLMRRRTKLPKGSILVEKTQTSTDKQAPGNRWSQLILGIGNGFLIAIEFYIIILTIFD</sequence>
<dbReference type="AlphaFoldDB" id="X0ZFE7"/>
<comment type="caution">
    <text evidence="2">The sequence shown here is derived from an EMBL/GenBank/DDBJ whole genome shotgun (WGS) entry which is preliminary data.</text>
</comment>
<evidence type="ECO:0000256" key="1">
    <source>
        <dbReference type="SAM" id="Phobius"/>
    </source>
</evidence>